<evidence type="ECO:0000313" key="1">
    <source>
        <dbReference type="EMBL" id="ABR18385.1"/>
    </source>
</evidence>
<dbReference type="AlphaFoldDB" id="B8LRV5"/>
<reference evidence="1" key="1">
    <citation type="submission" date="2007-06" db="EMBL/GenBank/DDBJ databases">
        <title>Full length cDNA sequences from Sitka Spruce (Picea sitchensis).</title>
        <authorList>
            <person name="Ralph S.G."/>
            <person name="Chun H.E."/>
            <person name="Liao N."/>
            <person name="Ali J."/>
            <person name="Reid K."/>
            <person name="Kolosova N."/>
            <person name="Cooper N."/>
            <person name="Cullis C."/>
            <person name="Jancsik S."/>
            <person name="Moore R."/>
            <person name="Mayo M."/>
            <person name="Wagner S."/>
            <person name="Holt R.A."/>
            <person name="Jones S.J.M."/>
            <person name="Marra M.A."/>
            <person name="Ritland C.E."/>
            <person name="Ritland K."/>
            <person name="Bohlmann J."/>
        </authorList>
    </citation>
    <scope>NUCLEOTIDE SEQUENCE</scope>
    <source>
        <tissue evidence="1">Bark</tissue>
    </source>
</reference>
<protein>
    <submittedName>
        <fullName evidence="1">Uncharacterized protein</fullName>
    </submittedName>
</protein>
<sequence>MGFAEFRTSSLRFGEPYDIACRYLKKKYNISTKRDGYINLC</sequence>
<dbReference type="EMBL" id="EF678650">
    <property type="protein sequence ID" value="ABR18385.1"/>
    <property type="molecule type" value="mRNA"/>
</dbReference>
<accession>B8LRV5</accession>
<proteinExistence type="evidence at transcript level"/>
<organism evidence="1">
    <name type="scientific">Picea sitchensis</name>
    <name type="common">Sitka spruce</name>
    <name type="synonym">Pinus sitchensis</name>
    <dbReference type="NCBI Taxonomy" id="3332"/>
    <lineage>
        <taxon>Eukaryota</taxon>
        <taxon>Viridiplantae</taxon>
        <taxon>Streptophyta</taxon>
        <taxon>Embryophyta</taxon>
        <taxon>Tracheophyta</taxon>
        <taxon>Spermatophyta</taxon>
        <taxon>Pinopsida</taxon>
        <taxon>Pinidae</taxon>
        <taxon>Conifers I</taxon>
        <taxon>Pinales</taxon>
        <taxon>Pinaceae</taxon>
        <taxon>Picea</taxon>
    </lineage>
</organism>
<name>B8LRV5_PICSI</name>